<feature type="region of interest" description="Disordered" evidence="1">
    <location>
        <begin position="320"/>
        <end position="344"/>
    </location>
</feature>
<sequence length="344" mass="37443">MARASFLMVVLPLLAAALPSFTAAADPSFRIVGYIPEYRHWDSLERWDEVLTDLTDAILFSIEASPSGELRSLDRLPSPERLNGILKIAGERGTNVLVCLGGAGRSAGVAEAIADEASRNTLVRNLADLVESRGLQGVDVDFEASGHDLWGPLGSFLRGLKRELGSKLVTLAYHPGQEALLLEHSLLDAVDFVSNMAYDNLCHVPRTEPPCRHSTLEFAELIAGHVQRIGMDASKVLLGVPAYGRHVMTGEAKPYYEIAADGDVDADVHDGYYFNGLGTLRAKVDLARMAGLAGLMVWEVGQDVSSSTGRSLLSGLAEYVRTETSESPSQRRRRRRSRGKKEEL</sequence>
<dbReference type="Pfam" id="PF00704">
    <property type="entry name" value="Glyco_hydro_18"/>
    <property type="match status" value="1"/>
</dbReference>
<dbReference type="GO" id="GO:0005975">
    <property type="term" value="P:carbohydrate metabolic process"/>
    <property type="evidence" value="ECO:0007669"/>
    <property type="project" value="InterPro"/>
</dbReference>
<feature type="signal peptide" evidence="2">
    <location>
        <begin position="1"/>
        <end position="24"/>
    </location>
</feature>
<dbReference type="InterPro" id="IPR001223">
    <property type="entry name" value="Glyco_hydro18_cat"/>
</dbReference>
<evidence type="ECO:0000256" key="1">
    <source>
        <dbReference type="SAM" id="MobiDB-lite"/>
    </source>
</evidence>
<dbReference type="Proteomes" id="UP001472866">
    <property type="component" value="Chromosome 01"/>
</dbReference>
<evidence type="ECO:0000256" key="2">
    <source>
        <dbReference type="SAM" id="SignalP"/>
    </source>
</evidence>
<evidence type="ECO:0000259" key="3">
    <source>
        <dbReference type="PROSITE" id="PS51910"/>
    </source>
</evidence>
<dbReference type="Gene3D" id="3.20.20.80">
    <property type="entry name" value="Glycosidases"/>
    <property type="match status" value="1"/>
</dbReference>
<evidence type="ECO:0000313" key="4">
    <source>
        <dbReference type="EMBL" id="WZN58711.1"/>
    </source>
</evidence>
<keyword evidence="4" id="KW-0378">Hydrolase</keyword>
<keyword evidence="5" id="KW-1185">Reference proteome</keyword>
<organism evidence="4 5">
    <name type="scientific">Chloropicon roscoffensis</name>
    <dbReference type="NCBI Taxonomy" id="1461544"/>
    <lineage>
        <taxon>Eukaryota</taxon>
        <taxon>Viridiplantae</taxon>
        <taxon>Chlorophyta</taxon>
        <taxon>Chloropicophyceae</taxon>
        <taxon>Chloropicales</taxon>
        <taxon>Chloropicaceae</taxon>
        <taxon>Chloropicon</taxon>
    </lineage>
</organism>
<dbReference type="GO" id="GO:0004568">
    <property type="term" value="F:chitinase activity"/>
    <property type="evidence" value="ECO:0007669"/>
    <property type="project" value="TreeGrafter"/>
</dbReference>
<proteinExistence type="predicted"/>
<feature type="compositionally biased region" description="Basic residues" evidence="1">
    <location>
        <begin position="330"/>
        <end position="344"/>
    </location>
</feature>
<dbReference type="InterPro" id="IPR017853">
    <property type="entry name" value="GH"/>
</dbReference>
<dbReference type="InterPro" id="IPR050314">
    <property type="entry name" value="Glycosyl_Hydrlase_18"/>
</dbReference>
<evidence type="ECO:0000313" key="5">
    <source>
        <dbReference type="Proteomes" id="UP001472866"/>
    </source>
</evidence>
<dbReference type="GO" id="GO:0008061">
    <property type="term" value="F:chitin binding"/>
    <property type="evidence" value="ECO:0007669"/>
    <property type="project" value="InterPro"/>
</dbReference>
<dbReference type="PANTHER" id="PTHR11177">
    <property type="entry name" value="CHITINASE"/>
    <property type="match status" value="1"/>
</dbReference>
<feature type="domain" description="GH18" evidence="3">
    <location>
        <begin position="29"/>
        <end position="315"/>
    </location>
</feature>
<feature type="chain" id="PRO_5043791721" evidence="2">
    <location>
        <begin position="25"/>
        <end position="344"/>
    </location>
</feature>
<dbReference type="InterPro" id="IPR011583">
    <property type="entry name" value="Chitinase_II/V-like_cat"/>
</dbReference>
<dbReference type="PANTHER" id="PTHR11177:SF317">
    <property type="entry name" value="CHITINASE 12-RELATED"/>
    <property type="match status" value="1"/>
</dbReference>
<dbReference type="EMBL" id="CP151501">
    <property type="protein sequence ID" value="WZN58711.1"/>
    <property type="molecule type" value="Genomic_DNA"/>
</dbReference>
<keyword evidence="2" id="KW-0732">Signal</keyword>
<dbReference type="AlphaFoldDB" id="A0AAX4NZ27"/>
<dbReference type="PROSITE" id="PS51910">
    <property type="entry name" value="GH18_2"/>
    <property type="match status" value="1"/>
</dbReference>
<protein>
    <submittedName>
        <fullName evidence="4">Glycoside hydrolase</fullName>
    </submittedName>
</protein>
<dbReference type="Gene3D" id="3.40.5.30">
    <property type="entry name" value="(Trans)glycosidases - domain 2"/>
    <property type="match status" value="1"/>
</dbReference>
<dbReference type="GO" id="GO:0006032">
    <property type="term" value="P:chitin catabolic process"/>
    <property type="evidence" value="ECO:0007669"/>
    <property type="project" value="TreeGrafter"/>
</dbReference>
<gene>
    <name evidence="4" type="ORF">HKI87_01g02350</name>
</gene>
<accession>A0AAX4NZ27</accession>
<dbReference type="SMART" id="SM00636">
    <property type="entry name" value="Glyco_18"/>
    <property type="match status" value="1"/>
</dbReference>
<name>A0AAX4NZ27_9CHLO</name>
<dbReference type="GO" id="GO:0005576">
    <property type="term" value="C:extracellular region"/>
    <property type="evidence" value="ECO:0007669"/>
    <property type="project" value="TreeGrafter"/>
</dbReference>
<dbReference type="SUPFAM" id="SSF51445">
    <property type="entry name" value="(Trans)glycosidases"/>
    <property type="match status" value="1"/>
</dbReference>
<reference evidence="4 5" key="1">
    <citation type="submission" date="2024-03" db="EMBL/GenBank/DDBJ databases">
        <title>Complete genome sequence of the green alga Chloropicon roscoffensis RCC1871.</title>
        <authorList>
            <person name="Lemieux C."/>
            <person name="Pombert J.-F."/>
            <person name="Otis C."/>
            <person name="Turmel M."/>
        </authorList>
    </citation>
    <scope>NUCLEOTIDE SEQUENCE [LARGE SCALE GENOMIC DNA]</scope>
    <source>
        <strain evidence="4 5">RCC1871</strain>
    </source>
</reference>